<name>A0A0C3CQE9_9AGAM</name>
<protein>
    <submittedName>
        <fullName evidence="1">Uncharacterized protein</fullName>
    </submittedName>
</protein>
<dbReference type="Proteomes" id="UP000053989">
    <property type="component" value="Unassembled WGS sequence"/>
</dbReference>
<sequence>MSTDHSHGGFGPTFHDKGKIQTIHYGAIEDLERTLNLHGERDAAFLVKPVLRESPLSTLPAHLSDDLVSIVVPPSGYLARVPARNTMCCSSATRSRQWGFSPLCIAVSHVMPL</sequence>
<dbReference type="InParanoid" id="A0A0C3CQE9"/>
<dbReference type="STRING" id="1036808.A0A0C3CQE9"/>
<accession>A0A0C3CQE9</accession>
<proteinExistence type="predicted"/>
<reference evidence="1 2" key="1">
    <citation type="submission" date="2014-04" db="EMBL/GenBank/DDBJ databases">
        <authorList>
            <consortium name="DOE Joint Genome Institute"/>
            <person name="Kuo A."/>
            <person name="Kohler A."/>
            <person name="Nagy L.G."/>
            <person name="Floudas D."/>
            <person name="Copeland A."/>
            <person name="Barry K.W."/>
            <person name="Cichocki N."/>
            <person name="Veneault-Fourrey C."/>
            <person name="LaButti K."/>
            <person name="Lindquist E.A."/>
            <person name="Lipzen A."/>
            <person name="Lundell T."/>
            <person name="Morin E."/>
            <person name="Murat C."/>
            <person name="Sun H."/>
            <person name="Tunlid A."/>
            <person name="Henrissat B."/>
            <person name="Grigoriev I.V."/>
            <person name="Hibbett D.S."/>
            <person name="Martin F."/>
            <person name="Nordberg H.P."/>
            <person name="Cantor M.N."/>
            <person name="Hua S.X."/>
        </authorList>
    </citation>
    <scope>NUCLEOTIDE SEQUENCE [LARGE SCALE GENOMIC DNA]</scope>
    <source>
        <strain evidence="1 2">Foug A</strain>
    </source>
</reference>
<reference evidence="2" key="2">
    <citation type="submission" date="2015-01" db="EMBL/GenBank/DDBJ databases">
        <title>Evolutionary Origins and Diversification of the Mycorrhizal Mutualists.</title>
        <authorList>
            <consortium name="DOE Joint Genome Institute"/>
            <consortium name="Mycorrhizal Genomics Consortium"/>
            <person name="Kohler A."/>
            <person name="Kuo A."/>
            <person name="Nagy L.G."/>
            <person name="Floudas D."/>
            <person name="Copeland A."/>
            <person name="Barry K.W."/>
            <person name="Cichocki N."/>
            <person name="Veneault-Fourrey C."/>
            <person name="LaButti K."/>
            <person name="Lindquist E.A."/>
            <person name="Lipzen A."/>
            <person name="Lundell T."/>
            <person name="Morin E."/>
            <person name="Murat C."/>
            <person name="Riley R."/>
            <person name="Ohm R."/>
            <person name="Sun H."/>
            <person name="Tunlid A."/>
            <person name="Henrissat B."/>
            <person name="Grigoriev I.V."/>
            <person name="Hibbett D.S."/>
            <person name="Martin F."/>
        </authorList>
    </citation>
    <scope>NUCLEOTIDE SEQUENCE [LARGE SCALE GENOMIC DNA]</scope>
    <source>
        <strain evidence="2">Foug A</strain>
    </source>
</reference>
<dbReference type="AlphaFoldDB" id="A0A0C3CQE9"/>
<organism evidence="1 2">
    <name type="scientific">Scleroderma citrinum Foug A</name>
    <dbReference type="NCBI Taxonomy" id="1036808"/>
    <lineage>
        <taxon>Eukaryota</taxon>
        <taxon>Fungi</taxon>
        <taxon>Dikarya</taxon>
        <taxon>Basidiomycota</taxon>
        <taxon>Agaricomycotina</taxon>
        <taxon>Agaricomycetes</taxon>
        <taxon>Agaricomycetidae</taxon>
        <taxon>Boletales</taxon>
        <taxon>Sclerodermatineae</taxon>
        <taxon>Sclerodermataceae</taxon>
        <taxon>Scleroderma</taxon>
    </lineage>
</organism>
<evidence type="ECO:0000313" key="2">
    <source>
        <dbReference type="Proteomes" id="UP000053989"/>
    </source>
</evidence>
<evidence type="ECO:0000313" key="1">
    <source>
        <dbReference type="EMBL" id="KIM50815.1"/>
    </source>
</evidence>
<dbReference type="EMBL" id="KN822323">
    <property type="protein sequence ID" value="KIM50815.1"/>
    <property type="molecule type" value="Genomic_DNA"/>
</dbReference>
<dbReference type="OrthoDB" id="10261433at2759"/>
<dbReference type="HOGENOM" id="CLU_2135029_0_0_1"/>
<gene>
    <name evidence="1" type="ORF">SCLCIDRAFT_33960</name>
</gene>
<keyword evidence="2" id="KW-1185">Reference proteome</keyword>